<evidence type="ECO:0000313" key="1">
    <source>
        <dbReference type="EMBL" id="UPL01517.1"/>
    </source>
</evidence>
<accession>A0ACD3ZJZ4</accession>
<keyword evidence="2" id="KW-1185">Reference proteome</keyword>
<name>A0ACD3ZJZ4_FUSSC</name>
<dbReference type="Proteomes" id="UP000830768">
    <property type="component" value="Chromosome 10"/>
</dbReference>
<proteinExistence type="predicted"/>
<protein>
    <submittedName>
        <fullName evidence="1">Uncharacterized protein</fullName>
    </submittedName>
</protein>
<reference evidence="1" key="1">
    <citation type="submission" date="2021-11" db="EMBL/GenBank/DDBJ databases">
        <title>Fusarium solani-melongenae Genome sequencing and assembly.</title>
        <authorList>
            <person name="Xie S."/>
            <person name="Huang L."/>
            <person name="Zhang X."/>
        </authorList>
    </citation>
    <scope>NUCLEOTIDE SEQUENCE</scope>
    <source>
        <strain evidence="1">CRI 24-3</strain>
    </source>
</reference>
<dbReference type="EMBL" id="CP090038">
    <property type="protein sequence ID" value="UPL01517.1"/>
    <property type="molecule type" value="Genomic_DNA"/>
</dbReference>
<evidence type="ECO:0000313" key="2">
    <source>
        <dbReference type="Proteomes" id="UP000830768"/>
    </source>
</evidence>
<gene>
    <name evidence="1" type="ORF">LCI18_012451</name>
</gene>
<organism evidence="1 2">
    <name type="scientific">Fusarium solani subsp. cucurbitae</name>
    <name type="common">Neocosmosporum cucurbitae</name>
    <dbReference type="NCBI Taxonomy" id="2747967"/>
    <lineage>
        <taxon>Eukaryota</taxon>
        <taxon>Fungi</taxon>
        <taxon>Dikarya</taxon>
        <taxon>Ascomycota</taxon>
        <taxon>Pezizomycotina</taxon>
        <taxon>Sordariomycetes</taxon>
        <taxon>Hypocreomycetidae</taxon>
        <taxon>Hypocreales</taxon>
        <taxon>Nectriaceae</taxon>
        <taxon>Fusarium</taxon>
        <taxon>Fusarium solani species complex</taxon>
    </lineage>
</organism>
<sequence>MNSSLPLSELKACLGCASAKRACDKQKPSCQRCAERTIPCQYPTTRRYFRARPPTYAPKADTVAAITLGQRVDRTTRLQDSGRSAEHANTPTADHGPMDAMDATDATDLSPATFLNPSPATYKLWFVCLDTWTIENVGLVACRFTSGPTHGSSQHRDWTRALEGWLHQWLNEGHNPFIHKQLYLDSGFPSCLQDAWATLAAYFAMTPLNKHIVMQILEQRVDTLLQSQPHDDASLMAVPSLQTIQHLARVQALFIYQYLRLYDGCVRQRAMAENCITTLLLWCDHLWQSATLDANHDPQILNALESGDAGSVNEALASQHWKAWILSESLRRTWLVCTSMIAAYLRERDGWNECAGEIRFTACSELWDSSSSGTWAELISKRDPLFVRSLHVDELLSSVSPTEVDSFSITLMRLLITGERMDSWCSK</sequence>